<comment type="similarity">
    <text evidence="1">Belongs to the DnaB/DnaD family.</text>
</comment>
<dbReference type="Pfam" id="PF07261">
    <property type="entry name" value="DnaB_2"/>
    <property type="match status" value="1"/>
</dbReference>
<dbReference type="InterPro" id="IPR006343">
    <property type="entry name" value="DnaB/C_C"/>
</dbReference>
<dbReference type="PANTHER" id="PTHR37293:SF5">
    <property type="entry name" value="DNA REPLICATION PROTEIN"/>
    <property type="match status" value="1"/>
</dbReference>
<reference evidence="3" key="1">
    <citation type="journal article" date="2014" name="Int. J. Syst. Evol. Microbiol.">
        <title>Complete genome sequence of Corynebacterium casei LMG S-19264T (=DSM 44701T), isolated from a smear-ripened cheese.</title>
        <authorList>
            <consortium name="US DOE Joint Genome Institute (JGI-PGF)"/>
            <person name="Walter F."/>
            <person name="Albersmeier A."/>
            <person name="Kalinowski J."/>
            <person name="Ruckert C."/>
        </authorList>
    </citation>
    <scope>NUCLEOTIDE SEQUENCE</scope>
    <source>
        <strain evidence="3">CGMCC 1.12408</strain>
    </source>
</reference>
<keyword evidence="4" id="KW-1185">Reference proteome</keyword>
<dbReference type="SUPFAM" id="SSF158499">
    <property type="entry name" value="DnaD domain-like"/>
    <property type="match status" value="1"/>
</dbReference>
<evidence type="ECO:0000256" key="1">
    <source>
        <dbReference type="ARBA" id="ARBA00093462"/>
    </source>
</evidence>
<dbReference type="NCBIfam" id="TIGR01446">
    <property type="entry name" value="DnaD_dom"/>
    <property type="match status" value="1"/>
</dbReference>
<organism evidence="3 4">
    <name type="scientific">Ornithinibacillus halotolerans</name>
    <dbReference type="NCBI Taxonomy" id="1274357"/>
    <lineage>
        <taxon>Bacteria</taxon>
        <taxon>Bacillati</taxon>
        <taxon>Bacillota</taxon>
        <taxon>Bacilli</taxon>
        <taxon>Bacillales</taxon>
        <taxon>Bacillaceae</taxon>
        <taxon>Ornithinibacillus</taxon>
    </lineage>
</organism>
<reference evidence="3" key="2">
    <citation type="submission" date="2020-09" db="EMBL/GenBank/DDBJ databases">
        <authorList>
            <person name="Sun Q."/>
            <person name="Zhou Y."/>
        </authorList>
    </citation>
    <scope>NUCLEOTIDE SEQUENCE</scope>
    <source>
        <strain evidence="3">CGMCC 1.12408</strain>
    </source>
</reference>
<dbReference type="InterPro" id="IPR053162">
    <property type="entry name" value="DnaD"/>
</dbReference>
<protein>
    <recommendedName>
        <fullName evidence="2">DnaB/C C-terminal domain-containing protein</fullName>
    </recommendedName>
</protein>
<feature type="domain" description="DnaB/C C-terminal" evidence="2">
    <location>
        <begin position="172"/>
        <end position="240"/>
    </location>
</feature>
<dbReference type="InterPro" id="IPR034829">
    <property type="entry name" value="DnaD-like_sf"/>
</dbReference>
<proteinExistence type="inferred from homology"/>
<dbReference type="AlphaFoldDB" id="A0A916WDV2"/>
<evidence type="ECO:0000259" key="2">
    <source>
        <dbReference type="Pfam" id="PF07261"/>
    </source>
</evidence>
<sequence>MNYIKEINAFYDLVEREPLSASAVSLWNTLLHINNKAAWAEAFTVPGMILKVKAGLTDSSFKRARKELVERGLIEHESRGSNLAPVYKMKRIHLETGFCGGGAGVEVSDGENTCEARVEPHVNDDANHCMNHSTDLGKDPLIKQENTKQNPTTLQYDAKSEIDRNESSRVLAFYGENFGLLTPFVAEDIMNWVDDLGEELVLEGMKRAIERAKYNFGYVKGILNSWVKQGITSVEVLRERERKEGMVSGRAEQKKFARSDEVVPDWFWERKKSSVKVDVVDDEDEKDAGEMLREYLEKGVV</sequence>
<evidence type="ECO:0000313" key="4">
    <source>
        <dbReference type="Proteomes" id="UP000613512"/>
    </source>
</evidence>
<evidence type="ECO:0000313" key="3">
    <source>
        <dbReference type="EMBL" id="GGA91581.1"/>
    </source>
</evidence>
<dbReference type="Proteomes" id="UP000613512">
    <property type="component" value="Unassembled WGS sequence"/>
</dbReference>
<dbReference type="EMBL" id="BMEY01000030">
    <property type="protein sequence ID" value="GGA91581.1"/>
    <property type="molecule type" value="Genomic_DNA"/>
</dbReference>
<dbReference type="RefSeq" id="WP_188386219.1">
    <property type="nucleotide sequence ID" value="NZ_BMEY01000030.1"/>
</dbReference>
<gene>
    <name evidence="3" type="ORF">GCM10008025_37600</name>
</gene>
<comment type="caution">
    <text evidence="3">The sequence shown here is derived from an EMBL/GenBank/DDBJ whole genome shotgun (WGS) entry which is preliminary data.</text>
</comment>
<accession>A0A916WDV2</accession>
<dbReference type="Gene3D" id="1.10.10.630">
    <property type="entry name" value="DnaD domain-like"/>
    <property type="match status" value="1"/>
</dbReference>
<name>A0A916WDV2_9BACI</name>
<dbReference type="PANTHER" id="PTHR37293">
    <property type="entry name" value="PHAGE REPLICATION PROTEIN-RELATED"/>
    <property type="match status" value="1"/>
</dbReference>